<reference evidence="2" key="2">
    <citation type="submission" date="2021-04" db="EMBL/GenBank/DDBJ databases">
        <authorList>
            <person name="Gilroy R."/>
        </authorList>
    </citation>
    <scope>NUCLEOTIDE SEQUENCE</scope>
    <source>
        <strain evidence="2">CHK185-1770</strain>
    </source>
</reference>
<organism evidence="2 3">
    <name type="scientific">Candidatus Acutalibacter pullicola</name>
    <dbReference type="NCBI Taxonomy" id="2838417"/>
    <lineage>
        <taxon>Bacteria</taxon>
        <taxon>Bacillati</taxon>
        <taxon>Bacillota</taxon>
        <taxon>Clostridia</taxon>
        <taxon>Eubacteriales</taxon>
        <taxon>Acutalibacteraceae</taxon>
        <taxon>Acutalibacter</taxon>
    </lineage>
</organism>
<dbReference type="AlphaFoldDB" id="A0A9D2MTK2"/>
<protein>
    <submittedName>
        <fullName evidence="2">Uncharacterized protein</fullName>
    </submittedName>
</protein>
<feature type="transmembrane region" description="Helical" evidence="1">
    <location>
        <begin position="97"/>
        <end position="115"/>
    </location>
</feature>
<name>A0A9D2MTK2_9FIRM</name>
<feature type="transmembrane region" description="Helical" evidence="1">
    <location>
        <begin position="41"/>
        <end position="60"/>
    </location>
</feature>
<accession>A0A9D2MTK2</accession>
<evidence type="ECO:0000313" key="2">
    <source>
        <dbReference type="EMBL" id="HJB97313.1"/>
    </source>
</evidence>
<evidence type="ECO:0000256" key="1">
    <source>
        <dbReference type="SAM" id="Phobius"/>
    </source>
</evidence>
<evidence type="ECO:0000313" key="3">
    <source>
        <dbReference type="Proteomes" id="UP000826793"/>
    </source>
</evidence>
<keyword evidence="1" id="KW-0472">Membrane</keyword>
<keyword evidence="1" id="KW-1133">Transmembrane helix</keyword>
<reference evidence="2" key="1">
    <citation type="journal article" date="2021" name="PeerJ">
        <title>Extensive microbial diversity within the chicken gut microbiome revealed by metagenomics and culture.</title>
        <authorList>
            <person name="Gilroy R."/>
            <person name="Ravi A."/>
            <person name="Getino M."/>
            <person name="Pursley I."/>
            <person name="Horton D.L."/>
            <person name="Alikhan N.F."/>
            <person name="Baker D."/>
            <person name="Gharbi K."/>
            <person name="Hall N."/>
            <person name="Watson M."/>
            <person name="Adriaenssens E.M."/>
            <person name="Foster-Nyarko E."/>
            <person name="Jarju S."/>
            <person name="Secka A."/>
            <person name="Antonio M."/>
            <person name="Oren A."/>
            <person name="Chaudhuri R.R."/>
            <person name="La Ragione R."/>
            <person name="Hildebrand F."/>
            <person name="Pallen M.J."/>
        </authorList>
    </citation>
    <scope>NUCLEOTIDE SEQUENCE</scope>
    <source>
        <strain evidence="2">CHK185-1770</strain>
    </source>
</reference>
<sequence>MAVSEVVCVEYGVTAASAFLGVVFSLGAVRREQGPARSNALYMLARSLGLFLLAAVPCLFHSSMLLTAVTGAMLLVQAVDGLVGLGRKSLLRTMGPFLMALLHGVCLVLLWASSIE</sequence>
<proteinExistence type="predicted"/>
<dbReference type="EMBL" id="DWXG01000015">
    <property type="protein sequence ID" value="HJB97313.1"/>
    <property type="molecule type" value="Genomic_DNA"/>
</dbReference>
<dbReference type="Proteomes" id="UP000826793">
    <property type="component" value="Unassembled WGS sequence"/>
</dbReference>
<keyword evidence="1" id="KW-0812">Transmembrane</keyword>
<comment type="caution">
    <text evidence="2">The sequence shown here is derived from an EMBL/GenBank/DDBJ whole genome shotgun (WGS) entry which is preliminary data.</text>
</comment>
<feature type="transmembrane region" description="Helical" evidence="1">
    <location>
        <begin position="12"/>
        <end position="29"/>
    </location>
</feature>
<gene>
    <name evidence="2" type="ORF">H9710_01905</name>
</gene>